<dbReference type="InterPro" id="IPR006527">
    <property type="entry name" value="F-box-assoc_dom_typ1"/>
</dbReference>
<dbReference type="PANTHER" id="PTHR31672">
    <property type="entry name" value="BNACNNG10540D PROTEIN"/>
    <property type="match status" value="1"/>
</dbReference>
<dbReference type="EMBL" id="JAVXUP010000427">
    <property type="protein sequence ID" value="KAK3028121.1"/>
    <property type="molecule type" value="Genomic_DNA"/>
</dbReference>
<keyword evidence="3" id="KW-1185">Reference proteome</keyword>
<evidence type="ECO:0000313" key="3">
    <source>
        <dbReference type="Proteomes" id="UP001188597"/>
    </source>
</evidence>
<dbReference type="Proteomes" id="UP001188597">
    <property type="component" value="Unassembled WGS sequence"/>
</dbReference>
<dbReference type="InterPro" id="IPR050796">
    <property type="entry name" value="SCF_F-box_component"/>
</dbReference>
<dbReference type="AlphaFoldDB" id="A0AA88WHT6"/>
<dbReference type="InterPro" id="IPR017451">
    <property type="entry name" value="F-box-assoc_interact_dom"/>
</dbReference>
<evidence type="ECO:0000259" key="1">
    <source>
        <dbReference type="Pfam" id="PF07734"/>
    </source>
</evidence>
<gene>
    <name evidence="2" type="ORF">RJ639_038982</name>
</gene>
<proteinExistence type="predicted"/>
<name>A0AA88WHT6_9ASTE</name>
<dbReference type="Pfam" id="PF07734">
    <property type="entry name" value="FBA_1"/>
    <property type="match status" value="1"/>
</dbReference>
<evidence type="ECO:0000313" key="2">
    <source>
        <dbReference type="EMBL" id="KAK3028121.1"/>
    </source>
</evidence>
<protein>
    <recommendedName>
        <fullName evidence="1">F-box associated beta-propeller type 1 domain-containing protein</fullName>
    </recommendedName>
</protein>
<feature type="domain" description="F-box associated beta-propeller type 1" evidence="1">
    <location>
        <begin position="79"/>
        <end position="254"/>
    </location>
</feature>
<reference evidence="2" key="1">
    <citation type="submission" date="2022-12" db="EMBL/GenBank/DDBJ databases">
        <title>Draft genome assemblies for two species of Escallonia (Escalloniales).</title>
        <authorList>
            <person name="Chanderbali A."/>
            <person name="Dervinis C."/>
            <person name="Anghel I."/>
            <person name="Soltis D."/>
            <person name="Soltis P."/>
            <person name="Zapata F."/>
        </authorList>
    </citation>
    <scope>NUCLEOTIDE SEQUENCE</scope>
    <source>
        <strain evidence="2">UCBG64.0493</strain>
        <tissue evidence="2">Leaf</tissue>
    </source>
</reference>
<sequence length="325" mass="36960">MVFSSWWVRETASWLPIKHRNYPSSVSDVNPSAPYRIFNGFDGARMLGTRDSLPNVAQRASVCVLRATTTNVRLGFVYTWDPALAVIKPLDHHDSEYALNHAVDLGFGFHNSDYKVVMVRQPLHSAQWAVEVYSLGMDSWREIQAARPGFVASWKPGGYVKGDFHWLCRRTARTADQDRSCAIVSFDFSDEVFREIMLPTQITIREACGRCLYVYKDSLALYQAKTVFDGNIHLWVMEEYGVSESWTKLYSVSASAMWDSTCLGIFEGGALMVRRSCSYEIESSPCSYEIESSSVRIFPDDTYYVVSHRESLGLPQLRRKPGQAY</sequence>
<dbReference type="PANTHER" id="PTHR31672:SF13">
    <property type="entry name" value="F-BOX PROTEIN CPR30-LIKE"/>
    <property type="match status" value="1"/>
</dbReference>
<organism evidence="2 3">
    <name type="scientific">Escallonia herrerae</name>
    <dbReference type="NCBI Taxonomy" id="1293975"/>
    <lineage>
        <taxon>Eukaryota</taxon>
        <taxon>Viridiplantae</taxon>
        <taxon>Streptophyta</taxon>
        <taxon>Embryophyta</taxon>
        <taxon>Tracheophyta</taxon>
        <taxon>Spermatophyta</taxon>
        <taxon>Magnoliopsida</taxon>
        <taxon>eudicotyledons</taxon>
        <taxon>Gunneridae</taxon>
        <taxon>Pentapetalae</taxon>
        <taxon>asterids</taxon>
        <taxon>campanulids</taxon>
        <taxon>Escalloniales</taxon>
        <taxon>Escalloniaceae</taxon>
        <taxon>Escallonia</taxon>
    </lineage>
</organism>
<dbReference type="NCBIfam" id="TIGR01640">
    <property type="entry name" value="F_box_assoc_1"/>
    <property type="match status" value="1"/>
</dbReference>
<comment type="caution">
    <text evidence="2">The sequence shown here is derived from an EMBL/GenBank/DDBJ whole genome shotgun (WGS) entry which is preliminary data.</text>
</comment>
<accession>A0AA88WHT6</accession>